<dbReference type="AlphaFoldDB" id="A0A1M5G4T1"/>
<dbReference type="PROSITE" id="PS00840">
    <property type="entry name" value="SUMT_2"/>
    <property type="match status" value="1"/>
</dbReference>
<evidence type="ECO:0000256" key="8">
    <source>
        <dbReference type="ARBA" id="ARBA00025705"/>
    </source>
</evidence>
<dbReference type="InterPro" id="IPR014777">
    <property type="entry name" value="4pyrrole_Mease_sub1"/>
</dbReference>
<keyword evidence="4 10" id="KW-0489">Methyltransferase</keyword>
<dbReference type="Proteomes" id="UP000184368">
    <property type="component" value="Unassembled WGS sequence"/>
</dbReference>
<sequence length="306" mass="33467">MKQNSCPSPGNDSFGFMQFNNTSQHIDHQNLHTEVHPVALVGAGPGDPELLTIKALRLLQAAEVVLTDRLVSHVIVDEYTNPEAEIIYVGKQCRRGASTPQRTINELMADYALQGKKVVRLKGGDVSIFSNVLDELETLVAHNIPYEIVPGVTAALGAAAYAGIPLTARNRSTAVRFLTYYKSDVVTDAYWSELARTRDTLVFYMSAETLGRVVDQLLAHGADAATELAIVEQATTPLQKVHTSTLAHYAKELGGLQLKSPSLVIIGKVVELHRQFAWRANQGGEEEYFKPVEGKLVAYGKDAKRA</sequence>
<dbReference type="Gene3D" id="3.30.950.10">
    <property type="entry name" value="Methyltransferase, Cobalt-precorrin-4 Transmethylase, Domain 2"/>
    <property type="match status" value="1"/>
</dbReference>
<proteinExistence type="inferred from homology"/>
<dbReference type="InterPro" id="IPR014776">
    <property type="entry name" value="4pyrrole_Mease_sub2"/>
</dbReference>
<evidence type="ECO:0000256" key="7">
    <source>
        <dbReference type="ARBA" id="ARBA00023244"/>
    </source>
</evidence>
<evidence type="ECO:0000256" key="4">
    <source>
        <dbReference type="ARBA" id="ARBA00022603"/>
    </source>
</evidence>
<evidence type="ECO:0000256" key="10">
    <source>
        <dbReference type="RuleBase" id="RU003960"/>
    </source>
</evidence>
<evidence type="ECO:0000256" key="6">
    <source>
        <dbReference type="ARBA" id="ARBA00022691"/>
    </source>
</evidence>
<dbReference type="Pfam" id="PF00590">
    <property type="entry name" value="TP_methylase"/>
    <property type="match status" value="1"/>
</dbReference>
<dbReference type="PANTHER" id="PTHR45790">
    <property type="entry name" value="SIROHEME SYNTHASE-RELATED"/>
    <property type="match status" value="1"/>
</dbReference>
<evidence type="ECO:0000256" key="9">
    <source>
        <dbReference type="ARBA" id="ARBA00060548"/>
    </source>
</evidence>
<dbReference type="EMBL" id="FQUO01000015">
    <property type="protein sequence ID" value="SHF98442.1"/>
    <property type="molecule type" value="Genomic_DNA"/>
</dbReference>
<feature type="domain" description="Tetrapyrrole methylase" evidence="11">
    <location>
        <begin position="38"/>
        <end position="248"/>
    </location>
</feature>
<evidence type="ECO:0000259" key="11">
    <source>
        <dbReference type="Pfam" id="PF00590"/>
    </source>
</evidence>
<dbReference type="FunFam" id="3.40.1010.10:FF:000001">
    <property type="entry name" value="Siroheme synthase"/>
    <property type="match status" value="1"/>
</dbReference>
<dbReference type="EC" id="2.1.1.107" evidence="2"/>
<keyword evidence="6" id="KW-0949">S-adenosyl-L-methionine</keyword>
<dbReference type="SUPFAM" id="SSF53790">
    <property type="entry name" value="Tetrapyrrole methylase"/>
    <property type="match status" value="1"/>
</dbReference>
<dbReference type="GO" id="GO:0004851">
    <property type="term" value="F:uroporphyrin-III C-methyltransferase activity"/>
    <property type="evidence" value="ECO:0007669"/>
    <property type="project" value="UniProtKB-EC"/>
</dbReference>
<evidence type="ECO:0000256" key="5">
    <source>
        <dbReference type="ARBA" id="ARBA00022679"/>
    </source>
</evidence>
<comment type="pathway">
    <text evidence="9">Cofactor biosynthesis; adenosylcobalamin biosynthesis; precorrin-2 from uroporphyrinogen III: step 1/1.</text>
</comment>
<dbReference type="STRING" id="1302690.BUE76_10770"/>
<dbReference type="GO" id="GO:0032259">
    <property type="term" value="P:methylation"/>
    <property type="evidence" value="ECO:0007669"/>
    <property type="project" value="UniProtKB-KW"/>
</dbReference>
<dbReference type="GO" id="GO:0009236">
    <property type="term" value="P:cobalamin biosynthetic process"/>
    <property type="evidence" value="ECO:0007669"/>
    <property type="project" value="UniProtKB-KW"/>
</dbReference>
<dbReference type="InterPro" id="IPR003043">
    <property type="entry name" value="Uropor_MeTrfase_CS"/>
</dbReference>
<gene>
    <name evidence="12" type="ORF">SAMN05444008_11592</name>
</gene>
<comment type="similarity">
    <text evidence="1 10">Belongs to the precorrin methyltransferase family.</text>
</comment>
<protein>
    <recommendedName>
        <fullName evidence="2">uroporphyrinogen-III C-methyltransferase</fullName>
        <ecNumber evidence="2">2.1.1.107</ecNumber>
    </recommendedName>
</protein>
<dbReference type="NCBIfam" id="NF004790">
    <property type="entry name" value="PRK06136.1"/>
    <property type="match status" value="1"/>
</dbReference>
<reference evidence="12 13" key="1">
    <citation type="submission" date="2016-11" db="EMBL/GenBank/DDBJ databases">
        <authorList>
            <person name="Jaros S."/>
            <person name="Januszkiewicz K."/>
            <person name="Wedrychowicz H."/>
        </authorList>
    </citation>
    <scope>NUCLEOTIDE SEQUENCE [LARGE SCALE GENOMIC DNA]</scope>
    <source>
        <strain evidence="12 13">DSM 26897</strain>
    </source>
</reference>
<dbReference type="PANTHER" id="PTHR45790:SF3">
    <property type="entry name" value="S-ADENOSYL-L-METHIONINE-DEPENDENT UROPORPHYRINOGEN III METHYLTRANSFERASE, CHLOROPLASTIC"/>
    <property type="match status" value="1"/>
</dbReference>
<evidence type="ECO:0000256" key="3">
    <source>
        <dbReference type="ARBA" id="ARBA00022573"/>
    </source>
</evidence>
<keyword evidence="13" id="KW-1185">Reference proteome</keyword>
<dbReference type="InterPro" id="IPR000878">
    <property type="entry name" value="4pyrrol_Mease"/>
</dbReference>
<evidence type="ECO:0000256" key="1">
    <source>
        <dbReference type="ARBA" id="ARBA00005879"/>
    </source>
</evidence>
<organism evidence="12 13">
    <name type="scientific">Cnuella takakiae</name>
    <dbReference type="NCBI Taxonomy" id="1302690"/>
    <lineage>
        <taxon>Bacteria</taxon>
        <taxon>Pseudomonadati</taxon>
        <taxon>Bacteroidota</taxon>
        <taxon>Chitinophagia</taxon>
        <taxon>Chitinophagales</taxon>
        <taxon>Chitinophagaceae</taxon>
        <taxon>Cnuella</taxon>
    </lineage>
</organism>
<name>A0A1M5G4T1_9BACT</name>
<evidence type="ECO:0000256" key="2">
    <source>
        <dbReference type="ARBA" id="ARBA00012162"/>
    </source>
</evidence>
<dbReference type="InterPro" id="IPR006366">
    <property type="entry name" value="CobA/CysG_C"/>
</dbReference>
<dbReference type="CDD" id="cd11642">
    <property type="entry name" value="SUMT"/>
    <property type="match status" value="1"/>
</dbReference>
<dbReference type="InterPro" id="IPR050161">
    <property type="entry name" value="Siro_Cobalamin_biosynth"/>
</dbReference>
<keyword evidence="5 10" id="KW-0808">Transferase</keyword>
<dbReference type="PROSITE" id="PS00839">
    <property type="entry name" value="SUMT_1"/>
    <property type="match status" value="1"/>
</dbReference>
<accession>A0A1M5G4T1</accession>
<dbReference type="InterPro" id="IPR035996">
    <property type="entry name" value="4pyrrol_Methylase_sf"/>
</dbReference>
<dbReference type="NCBIfam" id="TIGR01469">
    <property type="entry name" value="cobA_cysG_Cterm"/>
    <property type="match status" value="1"/>
</dbReference>
<keyword evidence="3" id="KW-0169">Cobalamin biosynthesis</keyword>
<dbReference type="Gene3D" id="3.40.1010.10">
    <property type="entry name" value="Cobalt-precorrin-4 Transmethylase, Domain 1"/>
    <property type="match status" value="1"/>
</dbReference>
<dbReference type="GO" id="GO:0019354">
    <property type="term" value="P:siroheme biosynthetic process"/>
    <property type="evidence" value="ECO:0007669"/>
    <property type="project" value="InterPro"/>
</dbReference>
<comment type="pathway">
    <text evidence="8">Porphyrin-containing compound metabolism; siroheme biosynthesis; precorrin-2 from uroporphyrinogen III: step 1/1.</text>
</comment>
<dbReference type="FunFam" id="3.30.950.10:FF:000001">
    <property type="entry name" value="Siroheme synthase"/>
    <property type="match status" value="1"/>
</dbReference>
<evidence type="ECO:0000313" key="13">
    <source>
        <dbReference type="Proteomes" id="UP000184368"/>
    </source>
</evidence>
<evidence type="ECO:0000313" key="12">
    <source>
        <dbReference type="EMBL" id="SHF98442.1"/>
    </source>
</evidence>
<keyword evidence="7" id="KW-0627">Porphyrin biosynthesis</keyword>